<comment type="caution">
    <text evidence="2">The sequence shown here is derived from an EMBL/GenBank/DDBJ whole genome shotgun (WGS) entry which is preliminary data.</text>
</comment>
<evidence type="ECO:0000256" key="1">
    <source>
        <dbReference type="SAM" id="SignalP"/>
    </source>
</evidence>
<evidence type="ECO:0008006" key="4">
    <source>
        <dbReference type="Google" id="ProtNLM"/>
    </source>
</evidence>
<protein>
    <recommendedName>
        <fullName evidence="4">Secreted protein</fullName>
    </recommendedName>
</protein>
<name>A0AAV4RF90_9ARAC</name>
<accession>A0AAV4RF90</accession>
<keyword evidence="1" id="KW-0732">Signal</keyword>
<proteinExistence type="predicted"/>
<dbReference type="Proteomes" id="UP001054837">
    <property type="component" value="Unassembled WGS sequence"/>
</dbReference>
<reference evidence="2 3" key="1">
    <citation type="submission" date="2021-06" db="EMBL/GenBank/DDBJ databases">
        <title>Caerostris darwini draft genome.</title>
        <authorList>
            <person name="Kono N."/>
            <person name="Arakawa K."/>
        </authorList>
    </citation>
    <scope>NUCLEOTIDE SEQUENCE [LARGE SCALE GENOMIC DNA]</scope>
</reference>
<feature type="chain" id="PRO_5043887366" description="Secreted protein" evidence="1">
    <location>
        <begin position="19"/>
        <end position="110"/>
    </location>
</feature>
<evidence type="ECO:0000313" key="2">
    <source>
        <dbReference type="EMBL" id="GIY19356.1"/>
    </source>
</evidence>
<feature type="signal peptide" evidence="1">
    <location>
        <begin position="1"/>
        <end position="18"/>
    </location>
</feature>
<keyword evidence="3" id="KW-1185">Reference proteome</keyword>
<evidence type="ECO:0000313" key="3">
    <source>
        <dbReference type="Proteomes" id="UP001054837"/>
    </source>
</evidence>
<organism evidence="2 3">
    <name type="scientific">Caerostris darwini</name>
    <dbReference type="NCBI Taxonomy" id="1538125"/>
    <lineage>
        <taxon>Eukaryota</taxon>
        <taxon>Metazoa</taxon>
        <taxon>Ecdysozoa</taxon>
        <taxon>Arthropoda</taxon>
        <taxon>Chelicerata</taxon>
        <taxon>Arachnida</taxon>
        <taxon>Araneae</taxon>
        <taxon>Araneomorphae</taxon>
        <taxon>Entelegynae</taxon>
        <taxon>Araneoidea</taxon>
        <taxon>Araneidae</taxon>
        <taxon>Caerostris</taxon>
    </lineage>
</organism>
<dbReference type="AlphaFoldDB" id="A0AAV4RF90"/>
<sequence>MAFVAFLVFGLTLKFTDAVEFACSVPDCPENCFVDYSLYPCPGCVCDQSSHVQLANVQRNHPPYECLGALHQNAIHLAESTIQLIHVQAVNVQGFSARHQNAIHLAESTF</sequence>
<gene>
    <name evidence="2" type="ORF">CDAR_414451</name>
</gene>
<dbReference type="EMBL" id="BPLQ01006032">
    <property type="protein sequence ID" value="GIY19356.1"/>
    <property type="molecule type" value="Genomic_DNA"/>
</dbReference>